<name>A0AAW7YVL4_9ALTE</name>
<dbReference type="InterPro" id="IPR025737">
    <property type="entry name" value="FApF"/>
</dbReference>
<reference evidence="2 4" key="1">
    <citation type="submission" date="2015-12" db="EMBL/GenBank/DDBJ databases">
        <title>Intraspecies pangenome expansion in the marine bacterium Alteromonas.</title>
        <authorList>
            <person name="Lopez-Perez M."/>
            <person name="Rodriguez-Valera F."/>
        </authorList>
    </citation>
    <scope>NUCLEOTIDE SEQUENCE [LARGE SCALE GENOMIC DNA]</scope>
    <source>
        <strain evidence="2 4">LMG 21861</strain>
    </source>
</reference>
<evidence type="ECO:0000313" key="5">
    <source>
        <dbReference type="Proteomes" id="UP001170717"/>
    </source>
</evidence>
<evidence type="ECO:0000313" key="3">
    <source>
        <dbReference type="EMBL" id="MDO6576216.1"/>
    </source>
</evidence>
<sequence length="352" mass="38727">MRKFLRIASVSLVSFTPAALAQSTPSEFAELSFQALLDIDINESDSEQSSPNKWSFAVQLKAAEFDGYKVNDSDVSLDDVLFSFGQEARTSSNFPVVPTVIKQHAKIVQLGYQVNERLKLGIQAPFIHQQTDHISVVPGYEHFVISSSGLGDIALSASYALEDNSEFSWWVTAGLSLPTGSIDEQGDTPRDAGDQQLPYTMQLGSGTYDFPIEVSYQNKGEHAFTVTLSAMLRTGTNDRNYRLGNNYKLSGKYNFPLSQSTALFTGAAFGYSESIHGQDDEITIGGNYSYPASITNPNLYGGKRVNIIGGISFIPIHWLKVVADISKPVYQNLNGPQPQELWRAGLQFSMLY</sequence>
<dbReference type="Proteomes" id="UP001170717">
    <property type="component" value="Unassembled WGS sequence"/>
</dbReference>
<proteinExistence type="predicted"/>
<dbReference type="AlphaFoldDB" id="A0AAW7YVL4"/>
<accession>A0AAW7YVL4</accession>
<keyword evidence="4" id="KW-1185">Reference proteome</keyword>
<dbReference type="KEGG" id="asq:AVL57_11930"/>
<protein>
    <recommendedName>
        <fullName evidence="6">Transporter</fullName>
    </recommendedName>
</protein>
<dbReference type="Proteomes" id="UP000056750">
    <property type="component" value="Chromosome"/>
</dbReference>
<gene>
    <name evidence="2" type="ORF">AVL57_11930</name>
    <name evidence="3" type="ORF">Q4527_02385</name>
</gene>
<evidence type="ECO:0000256" key="1">
    <source>
        <dbReference type="SAM" id="SignalP"/>
    </source>
</evidence>
<dbReference type="EMBL" id="CP013926">
    <property type="protein sequence ID" value="AMJ74606.1"/>
    <property type="molecule type" value="Genomic_DNA"/>
</dbReference>
<dbReference type="Pfam" id="PF13557">
    <property type="entry name" value="Phenol_MetA_deg"/>
    <property type="match status" value="1"/>
</dbReference>
<dbReference type="EMBL" id="JAUOQI010000001">
    <property type="protein sequence ID" value="MDO6576216.1"/>
    <property type="molecule type" value="Genomic_DNA"/>
</dbReference>
<reference evidence="3" key="2">
    <citation type="submission" date="2023-07" db="EMBL/GenBank/DDBJ databases">
        <title>Genome content predicts the carbon catabolic preferences of heterotrophic bacteria.</title>
        <authorList>
            <person name="Gralka M."/>
        </authorList>
    </citation>
    <scope>NUCLEOTIDE SEQUENCE</scope>
    <source>
        <strain evidence="3">F2M12</strain>
    </source>
</reference>
<evidence type="ECO:0000313" key="4">
    <source>
        <dbReference type="Proteomes" id="UP000056750"/>
    </source>
</evidence>
<feature type="chain" id="PRO_5043947740" description="Transporter" evidence="1">
    <location>
        <begin position="22"/>
        <end position="352"/>
    </location>
</feature>
<dbReference type="RefSeq" id="WP_057791517.1">
    <property type="nucleotide sequence ID" value="NZ_CAXIBE010000104.1"/>
</dbReference>
<evidence type="ECO:0000313" key="2">
    <source>
        <dbReference type="EMBL" id="AMJ74606.1"/>
    </source>
</evidence>
<feature type="signal peptide" evidence="1">
    <location>
        <begin position="1"/>
        <end position="21"/>
    </location>
</feature>
<organism evidence="3 5">
    <name type="scientific">Alteromonas stellipolaris</name>
    <dbReference type="NCBI Taxonomy" id="233316"/>
    <lineage>
        <taxon>Bacteria</taxon>
        <taxon>Pseudomonadati</taxon>
        <taxon>Pseudomonadota</taxon>
        <taxon>Gammaproteobacteria</taxon>
        <taxon>Alteromonadales</taxon>
        <taxon>Alteromonadaceae</taxon>
        <taxon>Alteromonas/Salinimonas group</taxon>
        <taxon>Alteromonas</taxon>
    </lineage>
</organism>
<evidence type="ECO:0008006" key="6">
    <source>
        <dbReference type="Google" id="ProtNLM"/>
    </source>
</evidence>
<keyword evidence="1" id="KW-0732">Signal</keyword>